<dbReference type="PATRIC" id="fig|267850.7.peg.2397"/>
<dbReference type="OrthoDB" id="9797534at2"/>
<dbReference type="RefSeq" id="WP_036548245.1">
    <property type="nucleotide sequence ID" value="NZ_JMSZ01000032.1"/>
</dbReference>
<organism evidence="11 12">
    <name type="scientific">Nitrincola lacisaponensis</name>
    <dbReference type="NCBI Taxonomy" id="267850"/>
    <lineage>
        <taxon>Bacteria</taxon>
        <taxon>Pseudomonadati</taxon>
        <taxon>Pseudomonadota</taxon>
        <taxon>Gammaproteobacteria</taxon>
        <taxon>Oceanospirillales</taxon>
        <taxon>Oceanospirillaceae</taxon>
        <taxon>Nitrincola</taxon>
    </lineage>
</organism>
<reference evidence="11 12" key="1">
    <citation type="journal article" date="2005" name="Int. J. Syst. Evol. Microbiol.">
        <title>Nitrincola lacisaponensis gen. nov., sp. nov., a novel alkaliphilic bacterium isolated from an alkaline, saline lake.</title>
        <authorList>
            <person name="Dimitriu P.A."/>
            <person name="Shukla S.K."/>
            <person name="Conradt J."/>
            <person name="Marquez M.C."/>
            <person name="Ventosa A."/>
            <person name="Maglia A."/>
            <person name="Peyton B.M."/>
            <person name="Pinkart H.C."/>
            <person name="Mormile M.R."/>
        </authorList>
    </citation>
    <scope>NUCLEOTIDE SEQUENCE [LARGE SCALE GENOMIC DNA]</scope>
    <source>
        <strain evidence="11 12">4CA</strain>
    </source>
</reference>
<feature type="transmembrane region" description="Helical" evidence="9">
    <location>
        <begin position="133"/>
        <end position="153"/>
    </location>
</feature>
<name>A0A063Y2A9_9GAMM</name>
<dbReference type="GO" id="GO:0022857">
    <property type="term" value="F:transmembrane transporter activity"/>
    <property type="evidence" value="ECO:0007669"/>
    <property type="project" value="UniProtKB-UniRule"/>
</dbReference>
<protein>
    <recommendedName>
        <fullName evidence="9">TRAP transporter small permease protein</fullName>
    </recommendedName>
</protein>
<dbReference type="EMBL" id="JMSZ01000032">
    <property type="protein sequence ID" value="KDE39300.1"/>
    <property type="molecule type" value="Genomic_DNA"/>
</dbReference>
<comment type="similarity">
    <text evidence="8 9">Belongs to the TRAP transporter small permease family.</text>
</comment>
<evidence type="ECO:0000256" key="8">
    <source>
        <dbReference type="ARBA" id="ARBA00038436"/>
    </source>
</evidence>
<dbReference type="Proteomes" id="UP000027318">
    <property type="component" value="Unassembled WGS sequence"/>
</dbReference>
<dbReference type="STRING" id="267850.ADINL_2429"/>
<dbReference type="InterPro" id="IPR055348">
    <property type="entry name" value="DctQ"/>
</dbReference>
<dbReference type="PANTHER" id="PTHR35011">
    <property type="entry name" value="2,3-DIKETO-L-GULONATE TRAP TRANSPORTER SMALL PERMEASE PROTEIN YIAM"/>
    <property type="match status" value="1"/>
</dbReference>
<keyword evidence="2 9" id="KW-0813">Transport</keyword>
<proteinExistence type="inferred from homology"/>
<gene>
    <name evidence="11" type="ORF">ADINL_2429</name>
</gene>
<keyword evidence="4 9" id="KW-0997">Cell inner membrane</keyword>
<evidence type="ECO:0000256" key="1">
    <source>
        <dbReference type="ARBA" id="ARBA00004429"/>
    </source>
</evidence>
<evidence type="ECO:0000313" key="12">
    <source>
        <dbReference type="Proteomes" id="UP000027318"/>
    </source>
</evidence>
<evidence type="ECO:0000256" key="9">
    <source>
        <dbReference type="RuleBase" id="RU369079"/>
    </source>
</evidence>
<dbReference type="GO" id="GO:0015740">
    <property type="term" value="P:C4-dicarboxylate transport"/>
    <property type="evidence" value="ECO:0007669"/>
    <property type="project" value="TreeGrafter"/>
</dbReference>
<keyword evidence="7 9" id="KW-0472">Membrane</keyword>
<keyword evidence="3" id="KW-1003">Cell membrane</keyword>
<keyword evidence="6 9" id="KW-1133">Transmembrane helix</keyword>
<evidence type="ECO:0000313" key="11">
    <source>
        <dbReference type="EMBL" id="KDE39300.1"/>
    </source>
</evidence>
<evidence type="ECO:0000256" key="6">
    <source>
        <dbReference type="ARBA" id="ARBA00022989"/>
    </source>
</evidence>
<feature type="transmembrane region" description="Helical" evidence="9">
    <location>
        <begin position="52"/>
        <end position="69"/>
    </location>
</feature>
<dbReference type="AlphaFoldDB" id="A0A063Y2A9"/>
<feature type="domain" description="Tripartite ATP-independent periplasmic transporters DctQ component" evidence="10">
    <location>
        <begin position="29"/>
        <end position="159"/>
    </location>
</feature>
<keyword evidence="12" id="KW-1185">Reference proteome</keyword>
<dbReference type="GO" id="GO:0005886">
    <property type="term" value="C:plasma membrane"/>
    <property type="evidence" value="ECO:0007669"/>
    <property type="project" value="UniProtKB-SubCell"/>
</dbReference>
<feature type="transmembrane region" description="Helical" evidence="9">
    <location>
        <begin position="12"/>
        <end position="32"/>
    </location>
</feature>
<evidence type="ECO:0000259" key="10">
    <source>
        <dbReference type="Pfam" id="PF04290"/>
    </source>
</evidence>
<dbReference type="InterPro" id="IPR007387">
    <property type="entry name" value="TRAP_DctQ"/>
</dbReference>
<dbReference type="PANTHER" id="PTHR35011:SF10">
    <property type="entry name" value="TRAP TRANSPORTER SMALL PERMEASE PROTEIN"/>
    <property type="match status" value="1"/>
</dbReference>
<comment type="function">
    <text evidence="9">Part of the tripartite ATP-independent periplasmic (TRAP) transport system.</text>
</comment>
<comment type="subunit">
    <text evidence="9">The complex comprises the extracytoplasmic solute receptor protein and the two transmembrane proteins.</text>
</comment>
<evidence type="ECO:0000256" key="7">
    <source>
        <dbReference type="ARBA" id="ARBA00023136"/>
    </source>
</evidence>
<dbReference type="Pfam" id="PF04290">
    <property type="entry name" value="DctQ"/>
    <property type="match status" value="1"/>
</dbReference>
<sequence>MILLRLAERLSMLLNRLGALIAIVLIIYMLGHILLEILMRSLGKSTFIMDEYIGYAVAAMTFLGLPYVLEKGGLIRVSLILDRIPKKYLWPLELFSSLITASCFIWISIFWFRNVQRSYSRGVISETLAETPIWIPEGAVLLGMWLISLSLVVRALKILCLRSHYLSESNKP</sequence>
<evidence type="ECO:0000256" key="5">
    <source>
        <dbReference type="ARBA" id="ARBA00022692"/>
    </source>
</evidence>
<evidence type="ECO:0000256" key="2">
    <source>
        <dbReference type="ARBA" id="ARBA00022448"/>
    </source>
</evidence>
<evidence type="ECO:0000256" key="4">
    <source>
        <dbReference type="ARBA" id="ARBA00022519"/>
    </source>
</evidence>
<feature type="transmembrane region" description="Helical" evidence="9">
    <location>
        <begin position="90"/>
        <end position="113"/>
    </location>
</feature>
<evidence type="ECO:0000256" key="3">
    <source>
        <dbReference type="ARBA" id="ARBA00022475"/>
    </source>
</evidence>
<keyword evidence="5 9" id="KW-0812">Transmembrane</keyword>
<accession>A0A063Y2A9</accession>
<comment type="subcellular location">
    <subcellularLocation>
        <location evidence="1 9">Cell inner membrane</location>
        <topology evidence="1 9">Multi-pass membrane protein</topology>
    </subcellularLocation>
</comment>
<comment type="caution">
    <text evidence="11">The sequence shown here is derived from an EMBL/GenBank/DDBJ whole genome shotgun (WGS) entry which is preliminary data.</text>
</comment>